<organism evidence="2">
    <name type="scientific">marine metagenome</name>
    <dbReference type="NCBI Taxonomy" id="408172"/>
    <lineage>
        <taxon>unclassified sequences</taxon>
        <taxon>metagenomes</taxon>
        <taxon>ecological metagenomes</taxon>
    </lineage>
</organism>
<reference evidence="2" key="1">
    <citation type="submission" date="2018-05" db="EMBL/GenBank/DDBJ databases">
        <authorList>
            <person name="Lanie J.A."/>
            <person name="Ng W.-L."/>
            <person name="Kazmierczak K.M."/>
            <person name="Andrzejewski T.M."/>
            <person name="Davidsen T.M."/>
            <person name="Wayne K.J."/>
            <person name="Tettelin H."/>
            <person name="Glass J.I."/>
            <person name="Rusch D."/>
            <person name="Podicherti R."/>
            <person name="Tsui H.-C.T."/>
            <person name="Winkler M.E."/>
        </authorList>
    </citation>
    <scope>NUCLEOTIDE SEQUENCE</scope>
</reference>
<proteinExistence type="predicted"/>
<keyword evidence="1" id="KW-1133">Transmembrane helix</keyword>
<gene>
    <name evidence="2" type="ORF">METZ01_LOCUS4662</name>
</gene>
<dbReference type="AlphaFoldDB" id="A0A381NDE1"/>
<evidence type="ECO:0000256" key="1">
    <source>
        <dbReference type="SAM" id="Phobius"/>
    </source>
</evidence>
<sequence length="63" mass="6819">MGAIIGFVMGVLFLVISLFQFDQSETNARDVALVSLLFGIPFSVLIGLGLGWLWGKLFGENSL</sequence>
<evidence type="ECO:0000313" key="2">
    <source>
        <dbReference type="EMBL" id="SUZ51808.1"/>
    </source>
</evidence>
<dbReference type="EMBL" id="UINC01000240">
    <property type="protein sequence ID" value="SUZ51808.1"/>
    <property type="molecule type" value="Genomic_DNA"/>
</dbReference>
<accession>A0A381NDE1</accession>
<name>A0A381NDE1_9ZZZZ</name>
<keyword evidence="1" id="KW-0812">Transmembrane</keyword>
<evidence type="ECO:0008006" key="3">
    <source>
        <dbReference type="Google" id="ProtNLM"/>
    </source>
</evidence>
<protein>
    <recommendedName>
        <fullName evidence="3">Major facilitator superfamily (MFS) profile domain-containing protein</fullName>
    </recommendedName>
</protein>
<feature type="transmembrane region" description="Helical" evidence="1">
    <location>
        <begin position="31"/>
        <end position="54"/>
    </location>
</feature>
<keyword evidence="1" id="KW-0472">Membrane</keyword>